<dbReference type="AlphaFoldDB" id="A0A914Y0U9"/>
<keyword evidence="1" id="KW-0732">Signal</keyword>
<accession>A0A914Y0U9</accession>
<name>A0A914Y0U9_9BILA</name>
<evidence type="ECO:0000256" key="1">
    <source>
        <dbReference type="SAM" id="SignalP"/>
    </source>
</evidence>
<keyword evidence="2" id="KW-1185">Reference proteome</keyword>
<dbReference type="WBParaSite" id="PSU_v2.g13835.t1">
    <property type="protein sequence ID" value="PSU_v2.g13835.t1"/>
    <property type="gene ID" value="PSU_v2.g13835"/>
</dbReference>
<sequence>MHSFIFYISFSILATTVSYARLHNLGDSVDYNGKEKEGKLVLDCYEQITRKMAETYKSFTVYSESPEMCLIFLPENVEVSYTELNFTTPETYTRVLAGAAKKRVTYRYAPIFRSNSTEDYGIFNVQCPFGLIAFKSYDSVGKESIEFTLNATYEPAEWTITCPRLASED</sequence>
<protein>
    <submittedName>
        <fullName evidence="3">Uncharacterized protein</fullName>
    </submittedName>
</protein>
<proteinExistence type="predicted"/>
<organism evidence="2 3">
    <name type="scientific">Panagrolaimus superbus</name>
    <dbReference type="NCBI Taxonomy" id="310955"/>
    <lineage>
        <taxon>Eukaryota</taxon>
        <taxon>Metazoa</taxon>
        <taxon>Ecdysozoa</taxon>
        <taxon>Nematoda</taxon>
        <taxon>Chromadorea</taxon>
        <taxon>Rhabditida</taxon>
        <taxon>Tylenchina</taxon>
        <taxon>Panagrolaimomorpha</taxon>
        <taxon>Panagrolaimoidea</taxon>
        <taxon>Panagrolaimidae</taxon>
        <taxon>Panagrolaimus</taxon>
    </lineage>
</organism>
<evidence type="ECO:0000313" key="2">
    <source>
        <dbReference type="Proteomes" id="UP000887577"/>
    </source>
</evidence>
<evidence type="ECO:0000313" key="3">
    <source>
        <dbReference type="WBParaSite" id="PSU_v2.g13835.t1"/>
    </source>
</evidence>
<feature type="chain" id="PRO_5036926928" evidence="1">
    <location>
        <begin position="21"/>
        <end position="169"/>
    </location>
</feature>
<reference evidence="3" key="1">
    <citation type="submission" date="2022-11" db="UniProtKB">
        <authorList>
            <consortium name="WormBaseParasite"/>
        </authorList>
    </citation>
    <scope>IDENTIFICATION</scope>
</reference>
<dbReference type="Proteomes" id="UP000887577">
    <property type="component" value="Unplaced"/>
</dbReference>
<feature type="signal peptide" evidence="1">
    <location>
        <begin position="1"/>
        <end position="20"/>
    </location>
</feature>